<dbReference type="OrthoDB" id="9788336at2"/>
<proteinExistence type="inferred from homology"/>
<dbReference type="Gene3D" id="3.40.5.10">
    <property type="entry name" value="Ribosomal protein L9, N-terminal domain"/>
    <property type="match status" value="1"/>
</dbReference>
<dbReference type="KEGG" id="ebh:BSEPE_0501"/>
<feature type="domain" description="Large ribosomal subunit protein bL9 C-terminal" evidence="9">
    <location>
        <begin position="65"/>
        <end position="145"/>
    </location>
</feature>
<keyword evidence="5 7" id="KW-0687">Ribonucleoprotein</keyword>
<reference evidence="10 11" key="1">
    <citation type="journal article" date="2000" name="Mar. Ecol. Prog. Ser.">
        <title>Phylogenetic characterization of endosymbionts in three hydrothermal vent mussels: influence on host distributions.</title>
        <authorList>
            <person name="Fujiwara Y."/>
            <person name="Takai K."/>
            <person name="Uematsu K."/>
            <person name="Tsuchida S."/>
            <person name="Hunt J.C."/>
            <person name="Hashimoto J."/>
        </authorList>
    </citation>
    <scope>NUCLEOTIDE SEQUENCE [LARGE SCALE GENOMIC DNA]</scope>
    <source>
        <strain evidence="10 11">Myojin Knoll</strain>
    </source>
</reference>
<dbReference type="Pfam" id="PF01281">
    <property type="entry name" value="Ribosomal_L9_N"/>
    <property type="match status" value="1"/>
</dbReference>
<feature type="domain" description="Ribosomal protein L9" evidence="8">
    <location>
        <begin position="1"/>
        <end position="47"/>
    </location>
</feature>
<dbReference type="InterPro" id="IPR036791">
    <property type="entry name" value="Ribosomal_bL9_C_sf"/>
</dbReference>
<dbReference type="InterPro" id="IPR020594">
    <property type="entry name" value="Ribosomal_bL9_bac/chp"/>
</dbReference>
<keyword evidence="2 7" id="KW-0699">rRNA-binding</keyword>
<dbReference type="GO" id="GO:0005840">
    <property type="term" value="C:ribosome"/>
    <property type="evidence" value="ECO:0007669"/>
    <property type="project" value="UniProtKB-KW"/>
</dbReference>
<evidence type="ECO:0000313" key="11">
    <source>
        <dbReference type="Proteomes" id="UP000067399"/>
    </source>
</evidence>
<keyword evidence="4 7" id="KW-0689">Ribosomal protein</keyword>
<gene>
    <name evidence="7 10" type="primary">rplI</name>
    <name evidence="10" type="ORF">BSEPE_0501</name>
</gene>
<dbReference type="Proteomes" id="UP000067399">
    <property type="component" value="Chromosome"/>
</dbReference>
<dbReference type="Gene3D" id="3.10.430.100">
    <property type="entry name" value="Ribosomal protein L9, C-terminal domain"/>
    <property type="match status" value="1"/>
</dbReference>
<dbReference type="GO" id="GO:0003735">
    <property type="term" value="F:structural constituent of ribosome"/>
    <property type="evidence" value="ECO:0007669"/>
    <property type="project" value="InterPro"/>
</dbReference>
<dbReference type="STRING" id="1303921.BSEPE_0501"/>
<dbReference type="GO" id="GO:0019843">
    <property type="term" value="F:rRNA binding"/>
    <property type="evidence" value="ECO:0007669"/>
    <property type="project" value="UniProtKB-UniRule"/>
</dbReference>
<dbReference type="HAMAP" id="MF_00503">
    <property type="entry name" value="Ribosomal_bL9"/>
    <property type="match status" value="1"/>
</dbReference>
<dbReference type="NCBIfam" id="TIGR00158">
    <property type="entry name" value="L9"/>
    <property type="match status" value="1"/>
</dbReference>
<accession>A0A0P0URP7</accession>
<protein>
    <recommendedName>
        <fullName evidence="6 7">Large ribosomal subunit protein bL9</fullName>
    </recommendedName>
</protein>
<evidence type="ECO:0000256" key="3">
    <source>
        <dbReference type="ARBA" id="ARBA00022884"/>
    </source>
</evidence>
<dbReference type="InterPro" id="IPR036935">
    <property type="entry name" value="Ribosomal_bL9_N_sf"/>
</dbReference>
<evidence type="ECO:0000313" key="10">
    <source>
        <dbReference type="EMBL" id="BAS67510.1"/>
    </source>
</evidence>
<evidence type="ECO:0000256" key="2">
    <source>
        <dbReference type="ARBA" id="ARBA00022730"/>
    </source>
</evidence>
<dbReference type="InterPro" id="IPR009027">
    <property type="entry name" value="Ribosomal_bL9/RNase_H1_N"/>
</dbReference>
<dbReference type="Pfam" id="PF03948">
    <property type="entry name" value="Ribosomal_L9_C"/>
    <property type="match status" value="1"/>
</dbReference>
<keyword evidence="11" id="KW-1185">Reference proteome</keyword>
<dbReference type="InterPro" id="IPR000244">
    <property type="entry name" value="Ribosomal_bL9"/>
</dbReference>
<dbReference type="AlphaFoldDB" id="A0A0P0URP7"/>
<evidence type="ECO:0000259" key="8">
    <source>
        <dbReference type="Pfam" id="PF01281"/>
    </source>
</evidence>
<dbReference type="EMBL" id="AP013042">
    <property type="protein sequence ID" value="BAS67510.1"/>
    <property type="molecule type" value="Genomic_DNA"/>
</dbReference>
<dbReference type="RefSeq" id="WP_066043686.1">
    <property type="nucleotide sequence ID" value="NZ_AP013042.1"/>
</dbReference>
<dbReference type="InterPro" id="IPR020069">
    <property type="entry name" value="Ribosomal_bL9_C"/>
</dbReference>
<evidence type="ECO:0000256" key="6">
    <source>
        <dbReference type="ARBA" id="ARBA00035292"/>
    </source>
</evidence>
<organism evidence="10 11">
    <name type="scientific">endosymbiont of Bathymodiolus septemdierum str. Myojin knoll</name>
    <dbReference type="NCBI Taxonomy" id="1303921"/>
    <lineage>
        <taxon>Bacteria</taxon>
        <taxon>Pseudomonadati</taxon>
        <taxon>Pseudomonadota</taxon>
        <taxon>Gammaproteobacteria</taxon>
        <taxon>sulfur-oxidizing symbionts</taxon>
    </lineage>
</organism>
<dbReference type="SUPFAM" id="SSF55653">
    <property type="entry name" value="Ribosomal protein L9 C-domain"/>
    <property type="match status" value="1"/>
</dbReference>
<dbReference type="GO" id="GO:0006412">
    <property type="term" value="P:translation"/>
    <property type="evidence" value="ECO:0007669"/>
    <property type="project" value="UniProtKB-UniRule"/>
</dbReference>
<keyword evidence="3 7" id="KW-0694">RNA-binding</keyword>
<evidence type="ECO:0000256" key="1">
    <source>
        <dbReference type="ARBA" id="ARBA00010605"/>
    </source>
</evidence>
<dbReference type="InterPro" id="IPR020070">
    <property type="entry name" value="Ribosomal_bL9_N"/>
</dbReference>
<evidence type="ECO:0000256" key="7">
    <source>
        <dbReference type="HAMAP-Rule" id="MF_00503"/>
    </source>
</evidence>
<evidence type="ECO:0000259" key="9">
    <source>
        <dbReference type="Pfam" id="PF03948"/>
    </source>
</evidence>
<comment type="similarity">
    <text evidence="1 7">Belongs to the bacterial ribosomal protein bL9 family.</text>
</comment>
<dbReference type="GO" id="GO:1990904">
    <property type="term" value="C:ribonucleoprotein complex"/>
    <property type="evidence" value="ECO:0007669"/>
    <property type="project" value="UniProtKB-KW"/>
</dbReference>
<name>A0A0P0URP7_9GAMM</name>
<dbReference type="SUPFAM" id="SSF55658">
    <property type="entry name" value="L9 N-domain-like"/>
    <property type="match status" value="1"/>
</dbReference>
<comment type="function">
    <text evidence="7">Binds to the 23S rRNA.</text>
</comment>
<evidence type="ECO:0000256" key="5">
    <source>
        <dbReference type="ARBA" id="ARBA00023274"/>
    </source>
</evidence>
<sequence length="151" mass="15963">MQVILLETIGKLGGLGDTANVKAGYARNFLIPQGKVKPATAANLAEFEVIKADLQAKEAETVKVATEKAAAMEGVVCTLTVNASDEGKLFGSVTTMNIVTSLAATGHEVEKRNINMSEAIHHVGEYEVSVTLHTNISVAVKVIVKASEEEQ</sequence>
<evidence type="ECO:0000256" key="4">
    <source>
        <dbReference type="ARBA" id="ARBA00022980"/>
    </source>
</evidence>
<reference evidence="10 11" key="2">
    <citation type="journal article" date="2016" name="ISME J.">
        <title>Heterogeneous composition of key metabolic gene clusters in a vent mussel symbiont population.</title>
        <authorList>
            <person name="Ikuta T."/>
            <person name="Takaki Y."/>
            <person name="Nagai Y."/>
            <person name="Shimamura S."/>
            <person name="Tsuda M."/>
            <person name="Kawagucci S."/>
            <person name="Aoki Y."/>
            <person name="Inoue K."/>
            <person name="Teruya M."/>
            <person name="Satou K."/>
            <person name="Teruya K."/>
            <person name="Shimoji M."/>
            <person name="Tamotsu H."/>
            <person name="Hirano T."/>
            <person name="Maruyama T."/>
            <person name="Yoshida T."/>
        </authorList>
    </citation>
    <scope>NUCLEOTIDE SEQUENCE [LARGE SCALE GENOMIC DNA]</scope>
    <source>
        <strain evidence="10 11">Myojin Knoll</strain>
    </source>
</reference>
<dbReference type="PANTHER" id="PTHR21368">
    <property type="entry name" value="50S RIBOSOMAL PROTEIN L9"/>
    <property type="match status" value="1"/>
</dbReference>